<dbReference type="PANTHER" id="PTHR19328:SF13">
    <property type="entry name" value="HIPL1 PROTEIN"/>
    <property type="match status" value="1"/>
</dbReference>
<evidence type="ECO:0000313" key="4">
    <source>
        <dbReference type="EMBL" id="GAA4068924.1"/>
    </source>
</evidence>
<dbReference type="RefSeq" id="WP_344945468.1">
    <property type="nucleotide sequence ID" value="NZ_BAAAZG010000014.1"/>
</dbReference>
<reference evidence="5" key="1">
    <citation type="journal article" date="2019" name="Int. J. Syst. Evol. Microbiol.">
        <title>The Global Catalogue of Microorganisms (GCM) 10K type strain sequencing project: providing services to taxonomists for standard genome sequencing and annotation.</title>
        <authorList>
            <consortium name="The Broad Institute Genomics Platform"/>
            <consortium name="The Broad Institute Genome Sequencing Center for Infectious Disease"/>
            <person name="Wu L."/>
            <person name="Ma J."/>
        </authorList>
    </citation>
    <scope>NUCLEOTIDE SEQUENCE [LARGE SCALE GENOMIC DNA]</scope>
    <source>
        <strain evidence="5">JCM 16702</strain>
    </source>
</reference>
<keyword evidence="5" id="KW-1185">Reference proteome</keyword>
<evidence type="ECO:0000256" key="2">
    <source>
        <dbReference type="SAM" id="SignalP"/>
    </source>
</evidence>
<proteinExistence type="predicted"/>
<feature type="signal peptide" evidence="2">
    <location>
        <begin position="1"/>
        <end position="26"/>
    </location>
</feature>
<comment type="caution">
    <text evidence="4">The sequence shown here is derived from an EMBL/GenBank/DDBJ whole genome shotgun (WGS) entry which is preliminary data.</text>
</comment>
<evidence type="ECO:0000256" key="1">
    <source>
        <dbReference type="SAM" id="MobiDB-lite"/>
    </source>
</evidence>
<organism evidence="4 5">
    <name type="scientific">Actinomadura miaoliensis</name>
    <dbReference type="NCBI Taxonomy" id="430685"/>
    <lineage>
        <taxon>Bacteria</taxon>
        <taxon>Bacillati</taxon>
        <taxon>Actinomycetota</taxon>
        <taxon>Actinomycetes</taxon>
        <taxon>Streptosporangiales</taxon>
        <taxon>Thermomonosporaceae</taxon>
        <taxon>Actinomadura</taxon>
    </lineage>
</organism>
<evidence type="ECO:0000313" key="5">
    <source>
        <dbReference type="Proteomes" id="UP001500683"/>
    </source>
</evidence>
<dbReference type="InterPro" id="IPR011041">
    <property type="entry name" value="Quinoprot_gluc/sorb_DH_b-prop"/>
</dbReference>
<dbReference type="InterPro" id="IPR011042">
    <property type="entry name" value="6-blade_b-propeller_TolB-like"/>
</dbReference>
<dbReference type="PANTHER" id="PTHR19328">
    <property type="entry name" value="HEDGEHOG-INTERACTING PROTEIN"/>
    <property type="match status" value="1"/>
</dbReference>
<feature type="region of interest" description="Disordered" evidence="1">
    <location>
        <begin position="27"/>
        <end position="58"/>
    </location>
</feature>
<dbReference type="EMBL" id="BAAAZG010000014">
    <property type="protein sequence ID" value="GAA4068924.1"/>
    <property type="molecule type" value="Genomic_DNA"/>
</dbReference>
<sequence length="376" mass="39991">MGLRRAHRLVAAAAAALLLTSACSSGSGGGGGQGAAGTPPPLPGSPGGASGRQAAAELGRPRELAGNLRVPWAIAFLPDRDALVTERDTARLLRVTPQGRVTEIGRVPGVEPGGEGGLLGVAVSPSFARDRLVYLYFTAASDNRVVRFRLDGAIRDVRPIVTGIPKGANHNGGRLAFGPDRMLYISTGEVYRGELAQDRDSLGGKILRVTPDGRPAPGNPFGTRVWTLGHRNVQGMAWDDHGRMYATEFGQDRFDEINRIEKGRNYGWPQVEGFGGRDGFTDPLLTWSTSEASPSGLAYADGSLWAAALRGRRLWQVPLDAAGKVGRPVAHLDDRYGRLRAVVRAPDGTLWVTTSNQDGRGSPRPGDDKILVIPVT</sequence>
<gene>
    <name evidence="4" type="ORF">GCM10022214_24960</name>
</gene>
<accession>A0ABP7VLG4</accession>
<name>A0ABP7VLG4_9ACTN</name>
<protein>
    <submittedName>
        <fullName evidence="4">PQQ-dependent sugar dehydrogenase</fullName>
    </submittedName>
</protein>
<dbReference type="InterPro" id="IPR012938">
    <property type="entry name" value="Glc/Sorbosone_DH"/>
</dbReference>
<dbReference type="Pfam" id="PF07995">
    <property type="entry name" value="GSDH"/>
    <property type="match status" value="1"/>
</dbReference>
<dbReference type="Gene3D" id="2.120.10.30">
    <property type="entry name" value="TolB, C-terminal domain"/>
    <property type="match status" value="1"/>
</dbReference>
<feature type="chain" id="PRO_5045392840" evidence="2">
    <location>
        <begin position="27"/>
        <end position="376"/>
    </location>
</feature>
<evidence type="ECO:0000259" key="3">
    <source>
        <dbReference type="Pfam" id="PF07995"/>
    </source>
</evidence>
<dbReference type="SUPFAM" id="SSF50952">
    <property type="entry name" value="Soluble quinoprotein glucose dehydrogenase"/>
    <property type="match status" value="1"/>
</dbReference>
<keyword evidence="2" id="KW-0732">Signal</keyword>
<dbReference type="PROSITE" id="PS51257">
    <property type="entry name" value="PROKAR_LIPOPROTEIN"/>
    <property type="match status" value="1"/>
</dbReference>
<dbReference type="Proteomes" id="UP001500683">
    <property type="component" value="Unassembled WGS sequence"/>
</dbReference>
<feature type="domain" description="Glucose/Sorbosone dehydrogenase" evidence="3">
    <location>
        <begin position="69"/>
        <end position="360"/>
    </location>
</feature>